<dbReference type="InterPro" id="IPR019519">
    <property type="entry name" value="Elp5"/>
</dbReference>
<dbReference type="GO" id="GO:0002098">
    <property type="term" value="P:tRNA wobble uridine modification"/>
    <property type="evidence" value="ECO:0007669"/>
    <property type="project" value="InterPro"/>
</dbReference>
<reference evidence="10" key="1">
    <citation type="submission" date="2018-02" db="EMBL/GenBank/DDBJ databases">
        <authorList>
            <person name="Cohen D.B."/>
            <person name="Kent A.D."/>
        </authorList>
    </citation>
    <scope>NUCLEOTIDE SEQUENCE</scope>
</reference>
<dbReference type="GO" id="GO:0000049">
    <property type="term" value="F:tRNA binding"/>
    <property type="evidence" value="ECO:0007669"/>
    <property type="project" value="TreeGrafter"/>
</dbReference>
<evidence type="ECO:0000313" key="10">
    <source>
        <dbReference type="EMBL" id="SPC92015.1"/>
    </source>
</evidence>
<comment type="pathway">
    <text evidence="3">tRNA modification; 5-methoxycarbonylmethyl-2-thiouridine-tRNA biosynthesis.</text>
</comment>
<dbReference type="GO" id="GO:0005634">
    <property type="term" value="C:nucleus"/>
    <property type="evidence" value="ECO:0007669"/>
    <property type="project" value="UniProtKB-SubCell"/>
</dbReference>
<dbReference type="EMBL" id="OIVN01001272">
    <property type="protein sequence ID" value="SPC92015.1"/>
    <property type="molecule type" value="Genomic_DNA"/>
</dbReference>
<evidence type="ECO:0000256" key="1">
    <source>
        <dbReference type="ARBA" id="ARBA00004123"/>
    </source>
</evidence>
<accession>A0A2N9FXZ4</accession>
<dbReference type="UniPathway" id="UPA00988"/>
<evidence type="ECO:0000256" key="5">
    <source>
        <dbReference type="ARBA" id="ARBA00020264"/>
    </source>
</evidence>
<dbReference type="GO" id="GO:0033588">
    <property type="term" value="C:elongator holoenzyme complex"/>
    <property type="evidence" value="ECO:0007669"/>
    <property type="project" value="InterPro"/>
</dbReference>
<comment type="similarity">
    <text evidence="4">Belongs to the ELP5 family.</text>
</comment>
<dbReference type="GO" id="GO:0005829">
    <property type="term" value="C:cytosol"/>
    <property type="evidence" value="ECO:0007669"/>
    <property type="project" value="TreeGrafter"/>
</dbReference>
<dbReference type="PANTHER" id="PTHR15641:SF1">
    <property type="entry name" value="ELONGATOR COMPLEX PROTEIN 5"/>
    <property type="match status" value="1"/>
</dbReference>
<dbReference type="PANTHER" id="PTHR15641">
    <property type="entry name" value="ELONGATOR COMPLEX PROTEIN 5"/>
    <property type="match status" value="1"/>
</dbReference>
<evidence type="ECO:0000256" key="7">
    <source>
        <dbReference type="ARBA" id="ARBA00022694"/>
    </source>
</evidence>
<keyword evidence="7" id="KW-0819">tRNA processing</keyword>
<protein>
    <recommendedName>
        <fullName evidence="5">Elongator complex protein 5</fullName>
    </recommendedName>
</protein>
<organism evidence="10">
    <name type="scientific">Fagus sylvatica</name>
    <name type="common">Beechnut</name>
    <dbReference type="NCBI Taxonomy" id="28930"/>
    <lineage>
        <taxon>Eukaryota</taxon>
        <taxon>Viridiplantae</taxon>
        <taxon>Streptophyta</taxon>
        <taxon>Embryophyta</taxon>
        <taxon>Tracheophyta</taxon>
        <taxon>Spermatophyta</taxon>
        <taxon>Magnoliopsida</taxon>
        <taxon>eudicotyledons</taxon>
        <taxon>Gunneridae</taxon>
        <taxon>Pentapetalae</taxon>
        <taxon>rosids</taxon>
        <taxon>fabids</taxon>
        <taxon>Fagales</taxon>
        <taxon>Fagaceae</taxon>
        <taxon>Fagus</taxon>
    </lineage>
</organism>
<dbReference type="Pfam" id="PF10483">
    <property type="entry name" value="Elong_Iki1"/>
    <property type="match status" value="1"/>
</dbReference>
<keyword evidence="8" id="KW-0539">Nucleus</keyword>
<keyword evidence="6" id="KW-0963">Cytoplasm</keyword>
<sequence length="393" mass="43963">MAESISRALRDGASEGEHAPALTIKDSIASPFGFHVFTHLLTELSSNVLAGKSQSRGLVLVAFSRSPSFYLDLLKKRGIDVTSSQKWIGILDCYTDPLGWKDLLVESGNNGSLSNEASAVANLCRNVMDMDMLFSSIIELGKGIVGQGKVRFCVAIDSVNEILRHASISSVAGLLSNLRSNDLHEDRVTAILEYMSSMVAGIEPLNQSANGQRCNWESLPLLERSYWKGKFHVRFKRRNGRVRVMSEEFHVEQSAINFKTVSSEDEIVNRSLLPKELTFSSLLVWEIMFSSLMKILRFTVSVEFVQFNLQLSEKEQIDRAKVVLPFEHQGNGKPIQIYDGRRSLMDSKNEAEPLSTGILQTNENSSKGEITYFRDSDDERPDSDEDPDDDLDI</sequence>
<feature type="compositionally biased region" description="Polar residues" evidence="9">
    <location>
        <begin position="357"/>
        <end position="368"/>
    </location>
</feature>
<feature type="region of interest" description="Disordered" evidence="9">
    <location>
        <begin position="348"/>
        <end position="393"/>
    </location>
</feature>
<proteinExistence type="inferred from homology"/>
<gene>
    <name evidence="10" type="ORF">FSB_LOCUS19897</name>
</gene>
<evidence type="ECO:0000256" key="4">
    <source>
        <dbReference type="ARBA" id="ARBA00009567"/>
    </source>
</evidence>
<comment type="subcellular location">
    <subcellularLocation>
        <location evidence="2">Cytoplasm</location>
    </subcellularLocation>
    <subcellularLocation>
        <location evidence="1">Nucleus</location>
    </subcellularLocation>
</comment>
<evidence type="ECO:0000256" key="2">
    <source>
        <dbReference type="ARBA" id="ARBA00004496"/>
    </source>
</evidence>
<dbReference type="AlphaFoldDB" id="A0A2N9FXZ4"/>
<feature type="compositionally biased region" description="Acidic residues" evidence="9">
    <location>
        <begin position="378"/>
        <end position="393"/>
    </location>
</feature>
<evidence type="ECO:0000256" key="9">
    <source>
        <dbReference type="SAM" id="MobiDB-lite"/>
    </source>
</evidence>
<name>A0A2N9FXZ4_FAGSY</name>
<evidence type="ECO:0000256" key="3">
    <source>
        <dbReference type="ARBA" id="ARBA00005043"/>
    </source>
</evidence>
<dbReference type="CDD" id="cd19496">
    <property type="entry name" value="Elp5"/>
    <property type="match status" value="1"/>
</dbReference>
<evidence type="ECO:0000256" key="6">
    <source>
        <dbReference type="ARBA" id="ARBA00022490"/>
    </source>
</evidence>
<evidence type="ECO:0000256" key="8">
    <source>
        <dbReference type="ARBA" id="ARBA00023242"/>
    </source>
</evidence>